<dbReference type="InterPro" id="IPR036909">
    <property type="entry name" value="Cyt_c-like_dom_sf"/>
</dbReference>
<dbReference type="SUPFAM" id="SSF46626">
    <property type="entry name" value="Cytochrome c"/>
    <property type="match status" value="1"/>
</dbReference>
<dbReference type="PROSITE" id="PS51007">
    <property type="entry name" value="CYTC"/>
    <property type="match status" value="1"/>
</dbReference>
<gene>
    <name evidence="7" type="ORF">UN63_01225</name>
</gene>
<protein>
    <recommendedName>
        <fullName evidence="6">Cytochrome c domain-containing protein</fullName>
    </recommendedName>
</protein>
<dbReference type="PANTHER" id="PTHR35008">
    <property type="entry name" value="BLL4482 PROTEIN-RELATED"/>
    <property type="match status" value="1"/>
</dbReference>
<dbReference type="AlphaFoldDB" id="A0A2P5TQZ7"/>
<name>A0A2P5TQZ7_9GAMM</name>
<dbReference type="Gene3D" id="1.10.760.10">
    <property type="entry name" value="Cytochrome c-like domain"/>
    <property type="match status" value="1"/>
</dbReference>
<feature type="signal peptide" evidence="5">
    <location>
        <begin position="1"/>
        <end position="25"/>
    </location>
</feature>
<dbReference type="RefSeq" id="WP_219821043.1">
    <property type="nucleotide sequence ID" value="NZ_BMYB01000015.1"/>
</dbReference>
<keyword evidence="5" id="KW-0732">Signal</keyword>
<evidence type="ECO:0000256" key="1">
    <source>
        <dbReference type="ARBA" id="ARBA00022617"/>
    </source>
</evidence>
<reference evidence="8" key="1">
    <citation type="submission" date="2016-11" db="EMBL/GenBank/DDBJ databases">
        <authorList>
            <person name="Sisinthy S."/>
            <person name="Ara S."/>
            <person name="Gundlapally S.R."/>
        </authorList>
    </citation>
    <scope>NUCLEOTIDE SEQUENCE [LARGE SCALE GENOMIC DNA]</scope>
    <source>
        <strain evidence="8">V1-41</strain>
    </source>
</reference>
<organism evidence="7 8">
    <name type="scientific">Oceanisphaera arctica</name>
    <dbReference type="NCBI Taxonomy" id="641510"/>
    <lineage>
        <taxon>Bacteria</taxon>
        <taxon>Pseudomonadati</taxon>
        <taxon>Pseudomonadota</taxon>
        <taxon>Gammaproteobacteria</taxon>
        <taxon>Aeromonadales</taxon>
        <taxon>Aeromonadaceae</taxon>
        <taxon>Oceanisphaera</taxon>
    </lineage>
</organism>
<dbReference type="GO" id="GO:0046872">
    <property type="term" value="F:metal ion binding"/>
    <property type="evidence" value="ECO:0007669"/>
    <property type="project" value="UniProtKB-KW"/>
</dbReference>
<proteinExistence type="predicted"/>
<evidence type="ECO:0000256" key="4">
    <source>
        <dbReference type="PROSITE-ProRule" id="PRU00433"/>
    </source>
</evidence>
<evidence type="ECO:0000256" key="2">
    <source>
        <dbReference type="ARBA" id="ARBA00022723"/>
    </source>
</evidence>
<feature type="domain" description="Cytochrome c" evidence="6">
    <location>
        <begin position="68"/>
        <end position="167"/>
    </location>
</feature>
<evidence type="ECO:0000256" key="5">
    <source>
        <dbReference type="SAM" id="SignalP"/>
    </source>
</evidence>
<evidence type="ECO:0000259" key="6">
    <source>
        <dbReference type="PROSITE" id="PS51007"/>
    </source>
</evidence>
<dbReference type="InterPro" id="IPR009056">
    <property type="entry name" value="Cyt_c-like_dom"/>
</dbReference>
<dbReference type="PANTHER" id="PTHR35008:SF8">
    <property type="entry name" value="ALCOHOL DEHYDROGENASE CYTOCHROME C SUBUNIT"/>
    <property type="match status" value="1"/>
</dbReference>
<comment type="caution">
    <text evidence="7">The sequence shown here is derived from an EMBL/GenBank/DDBJ whole genome shotgun (WGS) entry which is preliminary data.</text>
</comment>
<keyword evidence="1 4" id="KW-0349">Heme</keyword>
<feature type="chain" id="PRO_5015108464" description="Cytochrome c domain-containing protein" evidence="5">
    <location>
        <begin position="26"/>
        <end position="236"/>
    </location>
</feature>
<keyword evidence="2 4" id="KW-0479">Metal-binding</keyword>
<evidence type="ECO:0000313" key="8">
    <source>
        <dbReference type="Proteomes" id="UP000242231"/>
    </source>
</evidence>
<keyword evidence="8" id="KW-1185">Reference proteome</keyword>
<dbReference type="GO" id="GO:0009055">
    <property type="term" value="F:electron transfer activity"/>
    <property type="evidence" value="ECO:0007669"/>
    <property type="project" value="InterPro"/>
</dbReference>
<sequence>MIDKTHMVKKLTVVGTVVFCGMAFAVPSDDESCQEREYCLGEVIDHDVYAAWDIDILPDGRGLPDGKGDVQSGKGVYEAKCASCHGEGGSGGVRFNPEFASFPALAVTENATPLTSTDGWPTKTIGTYWPYATTVFDYVRRAMPFTAPQSLTDDEVYSLTAYLLARNNIVPEDFVATRESVPAVKMPNVNGFVCDARPDSITERCMSNCAVPGEEGFVIKVPDNVSPALSDCMIYE</sequence>
<dbReference type="InterPro" id="IPR051459">
    <property type="entry name" value="Cytochrome_c-type_DH"/>
</dbReference>
<evidence type="ECO:0000256" key="3">
    <source>
        <dbReference type="ARBA" id="ARBA00023004"/>
    </source>
</evidence>
<evidence type="ECO:0000313" key="7">
    <source>
        <dbReference type="EMBL" id="PPL18165.1"/>
    </source>
</evidence>
<dbReference type="GO" id="GO:0020037">
    <property type="term" value="F:heme binding"/>
    <property type="evidence" value="ECO:0007669"/>
    <property type="project" value="InterPro"/>
</dbReference>
<keyword evidence="3 4" id="KW-0408">Iron</keyword>
<accession>A0A2P5TQZ7</accession>
<dbReference type="Pfam" id="PF13442">
    <property type="entry name" value="Cytochrome_CBB3"/>
    <property type="match status" value="1"/>
</dbReference>
<dbReference type="EMBL" id="MPZM01000002">
    <property type="protein sequence ID" value="PPL18165.1"/>
    <property type="molecule type" value="Genomic_DNA"/>
</dbReference>
<dbReference type="Proteomes" id="UP000242231">
    <property type="component" value="Unassembled WGS sequence"/>
</dbReference>